<feature type="non-terminal residue" evidence="2">
    <location>
        <position position="1"/>
    </location>
</feature>
<dbReference type="Pfam" id="PF04950">
    <property type="entry name" value="RIBIOP_C"/>
    <property type="match status" value="1"/>
</dbReference>
<sequence length="52" mass="5773">EVEGAEIGCYVTLHVSEVPVSVVECFRQGTPLIAFSLLPHEQKRTNINCRDS</sequence>
<gene>
    <name evidence="2" type="ORF">CR201_G0041438</name>
</gene>
<reference evidence="2" key="1">
    <citation type="submission" date="2017-12" db="EMBL/GenBank/DDBJ databases">
        <title>High-resolution comparative analysis of great ape genomes.</title>
        <authorList>
            <person name="Pollen A."/>
            <person name="Hastie A."/>
            <person name="Hormozdiari F."/>
            <person name="Dougherty M."/>
            <person name="Liu R."/>
            <person name="Chaisson M."/>
            <person name="Hoppe E."/>
            <person name="Hill C."/>
            <person name="Pang A."/>
            <person name="Hillier L."/>
            <person name="Baker C."/>
            <person name="Armstrong J."/>
            <person name="Shendure J."/>
            <person name="Paten B."/>
            <person name="Wilson R."/>
            <person name="Chao H."/>
            <person name="Schneider V."/>
            <person name="Ventura M."/>
            <person name="Kronenberg Z."/>
            <person name="Murali S."/>
            <person name="Gordon D."/>
            <person name="Cantsilieris S."/>
            <person name="Munson K."/>
            <person name="Nelson B."/>
            <person name="Raja A."/>
            <person name="Underwood J."/>
            <person name="Diekhans M."/>
            <person name="Fiddes I."/>
            <person name="Haussler D."/>
            <person name="Eichler E."/>
        </authorList>
    </citation>
    <scope>NUCLEOTIDE SEQUENCE [LARGE SCALE GENOMIC DNA]</scope>
    <source>
        <strain evidence="2">Susie</strain>
    </source>
</reference>
<feature type="domain" description="Ribosome biogenesis protein BMS1/TSR1 C-terminal" evidence="1">
    <location>
        <begin position="3"/>
        <end position="50"/>
    </location>
</feature>
<name>A0A2J8SP41_PONAB</name>
<evidence type="ECO:0000259" key="1">
    <source>
        <dbReference type="Pfam" id="PF04950"/>
    </source>
</evidence>
<dbReference type="EMBL" id="NDHI03003557">
    <property type="protein sequence ID" value="PNJ22537.1"/>
    <property type="molecule type" value="Genomic_DNA"/>
</dbReference>
<proteinExistence type="predicted"/>
<dbReference type="AlphaFoldDB" id="A0A2J8SP41"/>
<evidence type="ECO:0000313" key="2">
    <source>
        <dbReference type="EMBL" id="PNJ22537.1"/>
    </source>
</evidence>
<dbReference type="InterPro" id="IPR007034">
    <property type="entry name" value="BMS1_TSR1_C"/>
</dbReference>
<organism evidence="2">
    <name type="scientific">Pongo abelii</name>
    <name type="common">Sumatran orangutan</name>
    <name type="synonym">Pongo pygmaeus abelii</name>
    <dbReference type="NCBI Taxonomy" id="9601"/>
    <lineage>
        <taxon>Eukaryota</taxon>
        <taxon>Metazoa</taxon>
        <taxon>Chordata</taxon>
        <taxon>Craniata</taxon>
        <taxon>Vertebrata</taxon>
        <taxon>Euteleostomi</taxon>
        <taxon>Mammalia</taxon>
        <taxon>Eutheria</taxon>
        <taxon>Euarchontoglires</taxon>
        <taxon>Primates</taxon>
        <taxon>Haplorrhini</taxon>
        <taxon>Catarrhini</taxon>
        <taxon>Hominidae</taxon>
        <taxon>Pongo</taxon>
    </lineage>
</organism>
<accession>A0A2J8SP41</accession>
<comment type="caution">
    <text evidence="2">The sequence shown here is derived from an EMBL/GenBank/DDBJ whole genome shotgun (WGS) entry which is preliminary data.</text>
</comment>
<protein>
    <submittedName>
        <fullName evidence="2">TSR1 isoform 2</fullName>
    </submittedName>
</protein>